<evidence type="ECO:0000313" key="8">
    <source>
        <dbReference type="EMBL" id="KAF4120918.1"/>
    </source>
</evidence>
<evidence type="ECO:0000259" key="7">
    <source>
        <dbReference type="Pfam" id="PF04116"/>
    </source>
</evidence>
<dbReference type="EMBL" id="JAANYQ010000014">
    <property type="protein sequence ID" value="KAF4120918.1"/>
    <property type="molecule type" value="Genomic_DNA"/>
</dbReference>
<feature type="domain" description="Fatty acid hydroxylase" evidence="7">
    <location>
        <begin position="202"/>
        <end position="348"/>
    </location>
</feature>
<evidence type="ECO:0000256" key="5">
    <source>
        <dbReference type="SAM" id="MobiDB-lite"/>
    </source>
</evidence>
<keyword evidence="4 6" id="KW-0472">Membrane</keyword>
<dbReference type="GO" id="GO:0005506">
    <property type="term" value="F:iron ion binding"/>
    <property type="evidence" value="ECO:0007669"/>
    <property type="project" value="InterPro"/>
</dbReference>
<accession>A0A9P5CYX0</accession>
<comment type="caution">
    <text evidence="8">The sequence shown here is derived from an EMBL/GenBank/DDBJ whole genome shotgun (WGS) entry which is preliminary data.</text>
</comment>
<keyword evidence="2 6" id="KW-0812">Transmembrane</keyword>
<dbReference type="GO" id="GO:0008610">
    <property type="term" value="P:lipid biosynthetic process"/>
    <property type="evidence" value="ECO:0007669"/>
    <property type="project" value="InterPro"/>
</dbReference>
<dbReference type="InterPro" id="IPR050307">
    <property type="entry name" value="Sterol_Desaturase_Related"/>
</dbReference>
<dbReference type="Pfam" id="PF04116">
    <property type="entry name" value="FA_hydroxylase"/>
    <property type="match status" value="1"/>
</dbReference>
<dbReference type="GO" id="GO:0016491">
    <property type="term" value="F:oxidoreductase activity"/>
    <property type="evidence" value="ECO:0007669"/>
    <property type="project" value="InterPro"/>
</dbReference>
<reference evidence="8" key="1">
    <citation type="submission" date="2020-03" db="EMBL/GenBank/DDBJ databases">
        <title>Site-based positive gene gene selection in Geosmithia morbida across the United States reveals a broad range of putative effectors and factors for local host and environmental adapation.</title>
        <authorList>
            <person name="Onufrak A."/>
            <person name="Murdoch R.W."/>
            <person name="Gazis R."/>
            <person name="Huff M."/>
            <person name="Staton M."/>
            <person name="Klingeman W."/>
            <person name="Hadziabdic D."/>
        </authorList>
    </citation>
    <scope>NUCLEOTIDE SEQUENCE</scope>
    <source>
        <strain evidence="8">1262</strain>
    </source>
</reference>
<gene>
    <name evidence="8" type="ORF">GMORB2_2404</name>
</gene>
<dbReference type="GO" id="GO:0016020">
    <property type="term" value="C:membrane"/>
    <property type="evidence" value="ECO:0007669"/>
    <property type="project" value="UniProtKB-SubCell"/>
</dbReference>
<evidence type="ECO:0000256" key="2">
    <source>
        <dbReference type="ARBA" id="ARBA00022692"/>
    </source>
</evidence>
<proteinExistence type="predicted"/>
<dbReference type="GeneID" id="55968634"/>
<feature type="transmembrane region" description="Helical" evidence="6">
    <location>
        <begin position="105"/>
        <end position="123"/>
    </location>
</feature>
<dbReference type="InterPro" id="IPR006694">
    <property type="entry name" value="Fatty_acid_hydroxylase"/>
</dbReference>
<feature type="transmembrane region" description="Helical" evidence="6">
    <location>
        <begin position="76"/>
        <end position="99"/>
    </location>
</feature>
<feature type="compositionally biased region" description="Low complexity" evidence="5">
    <location>
        <begin position="1"/>
        <end position="22"/>
    </location>
</feature>
<dbReference type="Proteomes" id="UP000749293">
    <property type="component" value="Unassembled WGS sequence"/>
</dbReference>
<organism evidence="8 9">
    <name type="scientific">Geosmithia morbida</name>
    <dbReference type="NCBI Taxonomy" id="1094350"/>
    <lineage>
        <taxon>Eukaryota</taxon>
        <taxon>Fungi</taxon>
        <taxon>Dikarya</taxon>
        <taxon>Ascomycota</taxon>
        <taxon>Pezizomycotina</taxon>
        <taxon>Sordariomycetes</taxon>
        <taxon>Hypocreomycetidae</taxon>
        <taxon>Hypocreales</taxon>
        <taxon>Bionectriaceae</taxon>
        <taxon>Geosmithia</taxon>
    </lineage>
</organism>
<evidence type="ECO:0000256" key="4">
    <source>
        <dbReference type="ARBA" id="ARBA00023136"/>
    </source>
</evidence>
<feature type="region of interest" description="Disordered" evidence="5">
    <location>
        <begin position="1"/>
        <end position="30"/>
    </location>
</feature>
<dbReference type="AlphaFoldDB" id="A0A9P5CYX0"/>
<evidence type="ECO:0000256" key="1">
    <source>
        <dbReference type="ARBA" id="ARBA00004370"/>
    </source>
</evidence>
<evidence type="ECO:0000256" key="6">
    <source>
        <dbReference type="SAM" id="Phobius"/>
    </source>
</evidence>
<keyword evidence="3 6" id="KW-1133">Transmembrane helix</keyword>
<comment type="subcellular location">
    <subcellularLocation>
        <location evidence="1">Membrane</location>
    </subcellularLocation>
</comment>
<evidence type="ECO:0000256" key="3">
    <source>
        <dbReference type="ARBA" id="ARBA00022989"/>
    </source>
</evidence>
<keyword evidence="9" id="KW-1185">Reference proteome</keyword>
<protein>
    <submittedName>
        <fullName evidence="8">Sterol desaturase/sphingolipid hydroxylase, fatty acid hydroxylase superfamily</fullName>
    </submittedName>
</protein>
<sequence>MATTAAATSATTTPKKAMTPKPNVQDSMKSTWRTSPKENWSLAHHIIDFFNAYPVDIDKPVPVHDKSDPTPHMSDIAVVIWVLFYALIPVSIHQAWLSVTGYESIGRFALFNLYFTAFNFTVIREVHVLRRVGHMTGFLDGDEHERDGIPDVGVAKVAAALYKTTGSRIALSILVSYDPAEPPTEVMSNPKWWAWLFLQIGLYSVVLDFWFYWYHRAMHDVSFLWRYHRTHHLTKHPNPLLSAYADHEQEFFDMVGVPLMTWATLCVMGISMGFYEWWICHQFIAFTEVFGHSGLRLYGAPPSTFSWLLRATGTELVVEDHDMHHRKGYRKTHNYGKQTGIWDILFGTRGDRIEMAKDNVDRGQAIYIPIF</sequence>
<dbReference type="RefSeq" id="XP_035319570.1">
    <property type="nucleotide sequence ID" value="XM_035464384.1"/>
</dbReference>
<evidence type="ECO:0000313" key="9">
    <source>
        <dbReference type="Proteomes" id="UP000749293"/>
    </source>
</evidence>
<dbReference type="PANTHER" id="PTHR11863">
    <property type="entry name" value="STEROL DESATURASE"/>
    <property type="match status" value="1"/>
</dbReference>
<name>A0A9P5CYX0_9HYPO</name>
<feature type="transmembrane region" description="Helical" evidence="6">
    <location>
        <begin position="259"/>
        <end position="278"/>
    </location>
</feature>
<dbReference type="OrthoDB" id="6354873at2759"/>
<feature type="transmembrane region" description="Helical" evidence="6">
    <location>
        <begin position="192"/>
        <end position="213"/>
    </location>
</feature>